<evidence type="ECO:0000313" key="5">
    <source>
        <dbReference type="EMBL" id="KAK3372644.1"/>
    </source>
</evidence>
<evidence type="ECO:0000256" key="1">
    <source>
        <dbReference type="ARBA" id="ARBA00022737"/>
    </source>
</evidence>
<dbReference type="SUPFAM" id="SSF48403">
    <property type="entry name" value="Ankyrin repeat"/>
    <property type="match status" value="1"/>
</dbReference>
<keyword evidence="6" id="KW-1185">Reference proteome</keyword>
<name>A0AAE0N7U6_9PEZI</name>
<evidence type="ECO:0008006" key="7">
    <source>
        <dbReference type="Google" id="ProtNLM"/>
    </source>
</evidence>
<feature type="repeat" description="ANK" evidence="3">
    <location>
        <begin position="568"/>
        <end position="601"/>
    </location>
</feature>
<feature type="region of interest" description="Disordered" evidence="4">
    <location>
        <begin position="173"/>
        <end position="221"/>
    </location>
</feature>
<dbReference type="Proteomes" id="UP001285441">
    <property type="component" value="Unassembled WGS sequence"/>
</dbReference>
<dbReference type="Pfam" id="PF12796">
    <property type="entry name" value="Ank_2"/>
    <property type="match status" value="1"/>
</dbReference>
<dbReference type="InterPro" id="IPR036770">
    <property type="entry name" value="Ankyrin_rpt-contain_sf"/>
</dbReference>
<dbReference type="PANTHER" id="PTHR24134:SF9">
    <property type="entry name" value="ANKYRIN REPEAT AND SOCS BOX PROTEIN 8"/>
    <property type="match status" value="1"/>
</dbReference>
<reference evidence="5" key="2">
    <citation type="submission" date="2023-06" db="EMBL/GenBank/DDBJ databases">
        <authorList>
            <consortium name="Lawrence Berkeley National Laboratory"/>
            <person name="Haridas S."/>
            <person name="Hensen N."/>
            <person name="Bonometti L."/>
            <person name="Westerberg I."/>
            <person name="Brannstrom I.O."/>
            <person name="Guillou S."/>
            <person name="Cros-Aarteil S."/>
            <person name="Calhoun S."/>
            <person name="Kuo A."/>
            <person name="Mondo S."/>
            <person name="Pangilinan J."/>
            <person name="Riley R."/>
            <person name="LaButti K."/>
            <person name="Andreopoulos B."/>
            <person name="Lipzen A."/>
            <person name="Chen C."/>
            <person name="Yanf M."/>
            <person name="Daum C."/>
            <person name="Ng V."/>
            <person name="Clum A."/>
            <person name="Steindorff A."/>
            <person name="Ohm R."/>
            <person name="Martin F."/>
            <person name="Silar P."/>
            <person name="Natvig D."/>
            <person name="Lalanne C."/>
            <person name="Gautier V."/>
            <person name="Ament-velasquez S.L."/>
            <person name="Kruys A."/>
            <person name="Hutchinson M.I."/>
            <person name="Powell A.J."/>
            <person name="Barry K."/>
            <person name="Miller A.N."/>
            <person name="Grigoriev I.V."/>
            <person name="Debuchy R."/>
            <person name="Gladieux P."/>
            <person name="Thoren M.H."/>
            <person name="Johannesson H."/>
        </authorList>
    </citation>
    <scope>NUCLEOTIDE SEQUENCE</scope>
    <source>
        <strain evidence="5">CBS 232.78</strain>
    </source>
</reference>
<protein>
    <recommendedName>
        <fullName evidence="7">Ankyrin repeat protein</fullName>
    </recommendedName>
</protein>
<proteinExistence type="predicted"/>
<sequence length="784" mass="84516">MDPISATALTSTCLAITRNAVGFVTELNDAVERARELDIDLAAITARAGVLRLAADHLRAWLETNGSRLRRSERAVVRDSLQACDLLVASLRRVTGRTRRRERNRNFVQKLLFVAFSQPRLNRYSNALNDQILALNTILQAVNLNATSAKQKTLEGEETQSVLQSAIHSASTASSEVSALSQSVDSDDEGDGDGDGQLETASTTGSLDSGFYGSEAGPPLTQENLHAFTATIKSRTPSLLSENMGKDRNIPIRSTRERVASFAGSARSTATRSSASRSVTSQSTTSLLEGEVNALFQRRTSEPDRRRRRRRKAEDTAARANRAATPAATPAATARRPLRTRNAGDGDPGHDSSSSSGSQGTARPGRANSPRPRGHGTSSNNPDDSDDGASIAGSVTTVSSIHERLREMHASVVSPSIAGDDDESNATSPPLDPSAILQELFRLIQEYRAVCDDTSSIRSTRLSSLDDEIQRLIDEIQRFLGQTTHAPPRRTALVEDTNTLHHAARKLDLRGIRRLIARGADVNARDTRGTTTPLLAVKYTSPKNAVGEIVTALIAAGANVHERVRGGGNLTALHLAASSGSLSGVEALLCAPGIDVQALDSQNRPATGLLAGLRNNNTPQLTPLHFAIKYLSPMSADIVAALLEAGASANAALTMRTGVVERPIDMALVSLERAEWDIVSARNEGAGIPKRSVLYERCVRLGTALQVVDQLLANITVIRLSRGSMARDLPRRRLYAFQNWYNSIQEGQPIPDIRVRLKARRAEMVLLGSKELHVQTCLFHDALD</sequence>
<feature type="repeat" description="ANK" evidence="3">
    <location>
        <begin position="495"/>
        <end position="527"/>
    </location>
</feature>
<dbReference type="AlphaFoldDB" id="A0AAE0N7U6"/>
<feature type="compositionally biased region" description="Low complexity" evidence="4">
    <location>
        <begin position="318"/>
        <end position="341"/>
    </location>
</feature>
<reference evidence="5" key="1">
    <citation type="journal article" date="2023" name="Mol. Phylogenet. Evol.">
        <title>Genome-scale phylogeny and comparative genomics of the fungal order Sordariales.</title>
        <authorList>
            <person name="Hensen N."/>
            <person name="Bonometti L."/>
            <person name="Westerberg I."/>
            <person name="Brannstrom I.O."/>
            <person name="Guillou S."/>
            <person name="Cros-Aarteil S."/>
            <person name="Calhoun S."/>
            <person name="Haridas S."/>
            <person name="Kuo A."/>
            <person name="Mondo S."/>
            <person name="Pangilinan J."/>
            <person name="Riley R."/>
            <person name="LaButti K."/>
            <person name="Andreopoulos B."/>
            <person name="Lipzen A."/>
            <person name="Chen C."/>
            <person name="Yan M."/>
            <person name="Daum C."/>
            <person name="Ng V."/>
            <person name="Clum A."/>
            <person name="Steindorff A."/>
            <person name="Ohm R.A."/>
            <person name="Martin F."/>
            <person name="Silar P."/>
            <person name="Natvig D.O."/>
            <person name="Lalanne C."/>
            <person name="Gautier V."/>
            <person name="Ament-Velasquez S.L."/>
            <person name="Kruys A."/>
            <person name="Hutchinson M.I."/>
            <person name="Powell A.J."/>
            <person name="Barry K."/>
            <person name="Miller A.N."/>
            <person name="Grigoriev I.V."/>
            <person name="Debuchy R."/>
            <person name="Gladieux P."/>
            <person name="Hiltunen Thoren M."/>
            <person name="Johannesson H."/>
        </authorList>
    </citation>
    <scope>NUCLEOTIDE SEQUENCE</scope>
    <source>
        <strain evidence="5">CBS 232.78</strain>
    </source>
</reference>
<evidence type="ECO:0000256" key="3">
    <source>
        <dbReference type="PROSITE-ProRule" id="PRU00023"/>
    </source>
</evidence>
<evidence type="ECO:0000313" key="6">
    <source>
        <dbReference type="Proteomes" id="UP001285441"/>
    </source>
</evidence>
<feature type="region of interest" description="Disordered" evidence="4">
    <location>
        <begin position="263"/>
        <end position="392"/>
    </location>
</feature>
<gene>
    <name evidence="5" type="ORF">B0H63DRAFT_485422</name>
</gene>
<evidence type="ECO:0000256" key="4">
    <source>
        <dbReference type="SAM" id="MobiDB-lite"/>
    </source>
</evidence>
<feature type="compositionally biased region" description="Polar residues" evidence="4">
    <location>
        <begin position="173"/>
        <end position="184"/>
    </location>
</feature>
<dbReference type="Gene3D" id="1.25.40.20">
    <property type="entry name" value="Ankyrin repeat-containing domain"/>
    <property type="match status" value="2"/>
</dbReference>
<dbReference type="EMBL" id="JAULSW010000008">
    <property type="protein sequence ID" value="KAK3372644.1"/>
    <property type="molecule type" value="Genomic_DNA"/>
</dbReference>
<dbReference type="SMART" id="SM00248">
    <property type="entry name" value="ANK"/>
    <property type="match status" value="3"/>
</dbReference>
<feature type="compositionally biased region" description="Acidic residues" evidence="4">
    <location>
        <begin position="185"/>
        <end position="196"/>
    </location>
</feature>
<organism evidence="5 6">
    <name type="scientific">Podospora didyma</name>
    <dbReference type="NCBI Taxonomy" id="330526"/>
    <lineage>
        <taxon>Eukaryota</taxon>
        <taxon>Fungi</taxon>
        <taxon>Dikarya</taxon>
        <taxon>Ascomycota</taxon>
        <taxon>Pezizomycotina</taxon>
        <taxon>Sordariomycetes</taxon>
        <taxon>Sordariomycetidae</taxon>
        <taxon>Sordariales</taxon>
        <taxon>Podosporaceae</taxon>
        <taxon>Podospora</taxon>
    </lineage>
</organism>
<dbReference type="PROSITE" id="PS50088">
    <property type="entry name" value="ANK_REPEAT"/>
    <property type="match status" value="2"/>
</dbReference>
<keyword evidence="2 3" id="KW-0040">ANK repeat</keyword>
<keyword evidence="1" id="KW-0677">Repeat</keyword>
<dbReference type="PROSITE" id="PS50297">
    <property type="entry name" value="ANK_REP_REGION"/>
    <property type="match status" value="1"/>
</dbReference>
<dbReference type="PANTHER" id="PTHR24134">
    <property type="entry name" value="ANKYRIN REPEAT-CONTAINING PROTEIN DDB_G0279043"/>
    <property type="match status" value="1"/>
</dbReference>
<accession>A0AAE0N7U6</accession>
<dbReference type="InterPro" id="IPR002110">
    <property type="entry name" value="Ankyrin_rpt"/>
</dbReference>
<feature type="compositionally biased region" description="Low complexity" evidence="4">
    <location>
        <begin position="263"/>
        <end position="286"/>
    </location>
</feature>
<comment type="caution">
    <text evidence="5">The sequence shown here is derived from an EMBL/GenBank/DDBJ whole genome shotgun (WGS) entry which is preliminary data.</text>
</comment>
<feature type="compositionally biased region" description="Low complexity" evidence="4">
    <location>
        <begin position="351"/>
        <end position="360"/>
    </location>
</feature>
<evidence type="ECO:0000256" key="2">
    <source>
        <dbReference type="ARBA" id="ARBA00023043"/>
    </source>
</evidence>